<dbReference type="RefSeq" id="WP_307343514.1">
    <property type="nucleotide sequence ID" value="NZ_JAUSUQ010000025.1"/>
</dbReference>
<proteinExistence type="predicted"/>
<evidence type="ECO:0000313" key="1">
    <source>
        <dbReference type="EMBL" id="MDQ0340975.1"/>
    </source>
</evidence>
<comment type="caution">
    <text evidence="1">The sequence shown here is derived from an EMBL/GenBank/DDBJ whole genome shotgun (WGS) entry which is preliminary data.</text>
</comment>
<organism evidence="1 2">
    <name type="scientific">Caldalkalibacillus uzonensis</name>
    <dbReference type="NCBI Taxonomy" id="353224"/>
    <lineage>
        <taxon>Bacteria</taxon>
        <taxon>Bacillati</taxon>
        <taxon>Bacillota</taxon>
        <taxon>Bacilli</taxon>
        <taxon>Bacillales</taxon>
        <taxon>Bacillaceae</taxon>
        <taxon>Caldalkalibacillus</taxon>
    </lineage>
</organism>
<accession>A0ABU0CXV6</accession>
<gene>
    <name evidence="1" type="ORF">J2S00_003815</name>
</gene>
<evidence type="ECO:0000313" key="2">
    <source>
        <dbReference type="Proteomes" id="UP001232445"/>
    </source>
</evidence>
<sequence>MSSTTVCCKSVLNYSTALPRLYILREGDLREHGQHRFDHSLLLLIGRQAIPAI</sequence>
<dbReference type="Proteomes" id="UP001232445">
    <property type="component" value="Unassembled WGS sequence"/>
</dbReference>
<keyword evidence="2" id="KW-1185">Reference proteome</keyword>
<reference evidence="1 2" key="1">
    <citation type="submission" date="2023-07" db="EMBL/GenBank/DDBJ databases">
        <title>Genomic Encyclopedia of Type Strains, Phase IV (KMG-IV): sequencing the most valuable type-strain genomes for metagenomic binning, comparative biology and taxonomic classification.</title>
        <authorList>
            <person name="Goeker M."/>
        </authorList>
    </citation>
    <scope>NUCLEOTIDE SEQUENCE [LARGE SCALE GENOMIC DNA]</scope>
    <source>
        <strain evidence="1 2">DSM 17740</strain>
    </source>
</reference>
<dbReference type="EMBL" id="JAUSUQ010000025">
    <property type="protein sequence ID" value="MDQ0340975.1"/>
    <property type="molecule type" value="Genomic_DNA"/>
</dbReference>
<protein>
    <submittedName>
        <fullName evidence="1">Uncharacterized protein</fullName>
    </submittedName>
</protein>
<name>A0ABU0CXV6_9BACI</name>